<dbReference type="AlphaFoldDB" id="A0A8X8Z5V8"/>
<reference evidence="1" key="2">
    <citation type="submission" date="2020-08" db="EMBL/GenBank/DDBJ databases">
        <title>Plant Genome Project.</title>
        <authorList>
            <person name="Zhang R.-G."/>
        </authorList>
    </citation>
    <scope>NUCLEOTIDE SEQUENCE</scope>
    <source>
        <strain evidence="1">Huo1</strain>
        <tissue evidence="1">Leaf</tissue>
    </source>
</reference>
<comment type="caution">
    <text evidence="1">The sequence shown here is derived from an EMBL/GenBank/DDBJ whole genome shotgun (WGS) entry which is preliminary data.</text>
</comment>
<organism evidence="1">
    <name type="scientific">Salvia splendens</name>
    <name type="common">Scarlet sage</name>
    <dbReference type="NCBI Taxonomy" id="180675"/>
    <lineage>
        <taxon>Eukaryota</taxon>
        <taxon>Viridiplantae</taxon>
        <taxon>Streptophyta</taxon>
        <taxon>Embryophyta</taxon>
        <taxon>Tracheophyta</taxon>
        <taxon>Spermatophyta</taxon>
        <taxon>Magnoliopsida</taxon>
        <taxon>eudicotyledons</taxon>
        <taxon>Gunneridae</taxon>
        <taxon>Pentapetalae</taxon>
        <taxon>asterids</taxon>
        <taxon>lamiids</taxon>
        <taxon>Lamiales</taxon>
        <taxon>Lamiaceae</taxon>
        <taxon>Nepetoideae</taxon>
        <taxon>Mentheae</taxon>
        <taxon>Salviinae</taxon>
        <taxon>Salvia</taxon>
        <taxon>Salvia subgen. Calosphace</taxon>
        <taxon>core Calosphace</taxon>
    </lineage>
</organism>
<protein>
    <submittedName>
        <fullName evidence="1">Uncharacterized protein</fullName>
    </submittedName>
</protein>
<sequence>MFAVVETLIAPSVFVAHYRGSAGFPAFSRRLALPLIPPAVATPFGPLRRLAPPPVLTARVDGFSSPSVELRVGLCSKFWSLVCVVHWNELNAMVIVHYGGCTDLPQLSALLDCRNSAAGCRILLAFSLGSLSYLMEDLKYGDERVLWCMDGVQQRWGKRFGCALQAVAGCTASRQPSAQAVSAGGCYTASFGKADLFTESRRGPAMVHSFLPKAGPWPWA</sequence>
<dbReference type="EMBL" id="PNBA02000018">
    <property type="protein sequence ID" value="KAG6392906.1"/>
    <property type="molecule type" value="Genomic_DNA"/>
</dbReference>
<evidence type="ECO:0000313" key="1">
    <source>
        <dbReference type="EMBL" id="KAG6392906.1"/>
    </source>
</evidence>
<reference evidence="1" key="1">
    <citation type="submission" date="2018-01" db="EMBL/GenBank/DDBJ databases">
        <authorList>
            <person name="Mao J.F."/>
        </authorList>
    </citation>
    <scope>NUCLEOTIDE SEQUENCE</scope>
    <source>
        <strain evidence="1">Huo1</strain>
        <tissue evidence="1">Leaf</tissue>
    </source>
</reference>
<gene>
    <name evidence="1" type="ORF">SASPL_147134</name>
</gene>
<accession>A0A8X8Z5V8</accession>
<name>A0A8X8Z5V8_SALSN</name>
<dbReference type="Proteomes" id="UP000298416">
    <property type="component" value="Unassembled WGS sequence"/>
</dbReference>
<evidence type="ECO:0000313" key="2">
    <source>
        <dbReference type="Proteomes" id="UP000298416"/>
    </source>
</evidence>
<proteinExistence type="predicted"/>
<keyword evidence="2" id="KW-1185">Reference proteome</keyword>